<proteinExistence type="predicted"/>
<reference evidence="1 2" key="1">
    <citation type="submission" date="2016-07" db="EMBL/GenBank/DDBJ databases">
        <title>Comparative genomics of the entomopathogenic fungus Beauveria bassiana.</title>
        <authorList>
            <person name="Valero Jimenez C.A."/>
            <person name="Zwaan B.J."/>
            <person name="Van Kan J.A."/>
            <person name="Takken W."/>
            <person name="Debets A.J."/>
            <person name="Schoustra S.E."/>
            <person name="Koenraadt C.J."/>
        </authorList>
    </citation>
    <scope>NUCLEOTIDE SEQUENCE [LARGE SCALE GENOMIC DNA]</scope>
    <source>
        <strain evidence="1 2">ARSEF 8028</strain>
    </source>
</reference>
<name>A0A2S7XYJ7_BEABA</name>
<dbReference type="AlphaFoldDB" id="A0A2S7XYJ7"/>
<evidence type="ECO:0000313" key="1">
    <source>
        <dbReference type="EMBL" id="PQK08879.1"/>
    </source>
</evidence>
<dbReference type="Proteomes" id="UP000237441">
    <property type="component" value="Unassembled WGS sequence"/>
</dbReference>
<organism evidence="1 2">
    <name type="scientific">Beauveria bassiana</name>
    <name type="common">White muscardine disease fungus</name>
    <name type="synonym">Tritirachium shiotae</name>
    <dbReference type="NCBI Taxonomy" id="176275"/>
    <lineage>
        <taxon>Eukaryota</taxon>
        <taxon>Fungi</taxon>
        <taxon>Dikarya</taxon>
        <taxon>Ascomycota</taxon>
        <taxon>Pezizomycotina</taxon>
        <taxon>Sordariomycetes</taxon>
        <taxon>Hypocreomycetidae</taxon>
        <taxon>Hypocreales</taxon>
        <taxon>Cordycipitaceae</taxon>
        <taxon>Beauveria</taxon>
    </lineage>
</organism>
<gene>
    <name evidence="1" type="ORF">BB8028_0001g09510</name>
</gene>
<accession>A0A2S7XYJ7</accession>
<evidence type="ECO:0000313" key="2">
    <source>
        <dbReference type="Proteomes" id="UP000237441"/>
    </source>
</evidence>
<sequence length="39" mass="3878">MVPSMSATRLAAGSLARSVVVVPAARAVAATSTVSARYT</sequence>
<comment type="caution">
    <text evidence="1">The sequence shown here is derived from an EMBL/GenBank/DDBJ whole genome shotgun (WGS) entry which is preliminary data.</text>
</comment>
<dbReference type="EMBL" id="JRHA01000001">
    <property type="protein sequence ID" value="PQK08879.1"/>
    <property type="molecule type" value="Genomic_DNA"/>
</dbReference>
<protein>
    <submittedName>
        <fullName evidence="1">Uncharacterized protein</fullName>
    </submittedName>
</protein>